<dbReference type="GeneID" id="36588754"/>
<dbReference type="RefSeq" id="XP_024733685.1">
    <property type="nucleotide sequence ID" value="XM_024880677.1"/>
</dbReference>
<feature type="region of interest" description="Disordered" evidence="1">
    <location>
        <begin position="224"/>
        <end position="245"/>
    </location>
</feature>
<keyword evidence="3" id="KW-1185">Reference proteome</keyword>
<dbReference type="OrthoDB" id="1046782at2759"/>
<reference evidence="2 3" key="1">
    <citation type="submission" date="2016-04" db="EMBL/GenBank/DDBJ databases">
        <title>A degradative enzymes factory behind the ericoid mycorrhizal symbiosis.</title>
        <authorList>
            <consortium name="DOE Joint Genome Institute"/>
            <person name="Martino E."/>
            <person name="Morin E."/>
            <person name="Grelet G."/>
            <person name="Kuo A."/>
            <person name="Kohler A."/>
            <person name="Daghino S."/>
            <person name="Barry K."/>
            <person name="Choi C."/>
            <person name="Cichocki N."/>
            <person name="Clum A."/>
            <person name="Copeland A."/>
            <person name="Hainaut M."/>
            <person name="Haridas S."/>
            <person name="Labutti K."/>
            <person name="Lindquist E."/>
            <person name="Lipzen A."/>
            <person name="Khouja H.-R."/>
            <person name="Murat C."/>
            <person name="Ohm R."/>
            <person name="Olson A."/>
            <person name="Spatafora J."/>
            <person name="Veneault-Fourrey C."/>
            <person name="Henrissat B."/>
            <person name="Grigoriev I."/>
            <person name="Martin F."/>
            <person name="Perotto S."/>
        </authorList>
    </citation>
    <scope>NUCLEOTIDE SEQUENCE [LARGE SCALE GENOMIC DNA]</scope>
    <source>
        <strain evidence="2 3">E</strain>
    </source>
</reference>
<feature type="compositionally biased region" description="Pro residues" evidence="1">
    <location>
        <begin position="233"/>
        <end position="243"/>
    </location>
</feature>
<gene>
    <name evidence="2" type="ORF">K444DRAFT_615194</name>
</gene>
<accession>A0A2J6T187</accession>
<organism evidence="2 3">
    <name type="scientific">Hyaloscypha bicolor E</name>
    <dbReference type="NCBI Taxonomy" id="1095630"/>
    <lineage>
        <taxon>Eukaryota</taxon>
        <taxon>Fungi</taxon>
        <taxon>Dikarya</taxon>
        <taxon>Ascomycota</taxon>
        <taxon>Pezizomycotina</taxon>
        <taxon>Leotiomycetes</taxon>
        <taxon>Helotiales</taxon>
        <taxon>Hyaloscyphaceae</taxon>
        <taxon>Hyaloscypha</taxon>
        <taxon>Hyaloscypha bicolor</taxon>
    </lineage>
</organism>
<evidence type="ECO:0000313" key="3">
    <source>
        <dbReference type="Proteomes" id="UP000235371"/>
    </source>
</evidence>
<evidence type="ECO:0000313" key="2">
    <source>
        <dbReference type="EMBL" id="PMD56781.1"/>
    </source>
</evidence>
<dbReference type="InParanoid" id="A0A2J6T187"/>
<dbReference type="EMBL" id="KZ613847">
    <property type="protein sequence ID" value="PMD56781.1"/>
    <property type="molecule type" value="Genomic_DNA"/>
</dbReference>
<name>A0A2J6T187_9HELO</name>
<feature type="non-terminal residue" evidence="2">
    <location>
        <position position="257"/>
    </location>
</feature>
<sequence length="257" mass="28642">MGDVKYWTTEWKLSVEKWEYLYEAFAEINDLWTVGNPPQDYTSVPLSTFIQPGSKSAVLVRIPGHAPLPRQTISEYKVIPLSAFVQDYRLPFEGSYSDTDNPDHLATDQVSKLHSMRVASQSMMQRSTWTITVGLAKNLDIANKENSIIGQAVLAHRKLFSTLWPAMSKTSYPNLIEVDDINSQVTALCMGINDRFASSNPKVKARQLQERQLSSTGTIEPIANLTTASSTLPPRPTLTPAPSPSTIRIKSRPFAML</sequence>
<dbReference type="Proteomes" id="UP000235371">
    <property type="component" value="Unassembled WGS sequence"/>
</dbReference>
<proteinExistence type="predicted"/>
<dbReference type="AlphaFoldDB" id="A0A2J6T187"/>
<evidence type="ECO:0000256" key="1">
    <source>
        <dbReference type="SAM" id="MobiDB-lite"/>
    </source>
</evidence>
<protein>
    <submittedName>
        <fullName evidence="2">Uncharacterized protein</fullName>
    </submittedName>
</protein>